<proteinExistence type="predicted"/>
<dbReference type="GeneID" id="54554632"/>
<dbReference type="AlphaFoldDB" id="A0A6A6JRG9"/>
<accession>A0A6A6JRG9</accession>
<name>A0A6A6JRG9_WESOR</name>
<organism evidence="2 3">
    <name type="scientific">Westerdykella ornata</name>
    <dbReference type="NCBI Taxonomy" id="318751"/>
    <lineage>
        <taxon>Eukaryota</taxon>
        <taxon>Fungi</taxon>
        <taxon>Dikarya</taxon>
        <taxon>Ascomycota</taxon>
        <taxon>Pezizomycotina</taxon>
        <taxon>Dothideomycetes</taxon>
        <taxon>Pleosporomycetidae</taxon>
        <taxon>Pleosporales</taxon>
        <taxon>Sporormiaceae</taxon>
        <taxon>Westerdykella</taxon>
    </lineage>
</organism>
<dbReference type="EMBL" id="ML986487">
    <property type="protein sequence ID" value="KAF2278713.1"/>
    <property type="molecule type" value="Genomic_DNA"/>
</dbReference>
<reference evidence="2" key="1">
    <citation type="journal article" date="2020" name="Stud. Mycol.">
        <title>101 Dothideomycetes genomes: a test case for predicting lifestyles and emergence of pathogens.</title>
        <authorList>
            <person name="Haridas S."/>
            <person name="Albert R."/>
            <person name="Binder M."/>
            <person name="Bloem J."/>
            <person name="Labutti K."/>
            <person name="Salamov A."/>
            <person name="Andreopoulos B."/>
            <person name="Baker S."/>
            <person name="Barry K."/>
            <person name="Bills G."/>
            <person name="Bluhm B."/>
            <person name="Cannon C."/>
            <person name="Castanera R."/>
            <person name="Culley D."/>
            <person name="Daum C."/>
            <person name="Ezra D."/>
            <person name="Gonzalez J."/>
            <person name="Henrissat B."/>
            <person name="Kuo A."/>
            <person name="Liang C."/>
            <person name="Lipzen A."/>
            <person name="Lutzoni F."/>
            <person name="Magnuson J."/>
            <person name="Mondo S."/>
            <person name="Nolan M."/>
            <person name="Ohm R."/>
            <person name="Pangilinan J."/>
            <person name="Park H.-J."/>
            <person name="Ramirez L."/>
            <person name="Alfaro M."/>
            <person name="Sun H."/>
            <person name="Tritt A."/>
            <person name="Yoshinaga Y."/>
            <person name="Zwiers L.-H."/>
            <person name="Turgeon B."/>
            <person name="Goodwin S."/>
            <person name="Spatafora J."/>
            <person name="Crous P."/>
            <person name="Grigoriev I."/>
        </authorList>
    </citation>
    <scope>NUCLEOTIDE SEQUENCE</scope>
    <source>
        <strain evidence="2">CBS 379.55</strain>
    </source>
</reference>
<dbReference type="RefSeq" id="XP_033656252.1">
    <property type="nucleotide sequence ID" value="XM_033801457.1"/>
</dbReference>
<protein>
    <submittedName>
        <fullName evidence="2">Uncharacterized protein</fullName>
    </submittedName>
</protein>
<evidence type="ECO:0000313" key="3">
    <source>
        <dbReference type="Proteomes" id="UP000800097"/>
    </source>
</evidence>
<dbReference type="OrthoDB" id="4652467at2759"/>
<gene>
    <name evidence="2" type="ORF">EI97DRAFT_465128</name>
</gene>
<keyword evidence="3" id="KW-1185">Reference proteome</keyword>
<keyword evidence="1" id="KW-0732">Signal</keyword>
<feature type="signal peptide" evidence="1">
    <location>
        <begin position="1"/>
        <end position="17"/>
    </location>
</feature>
<evidence type="ECO:0000256" key="1">
    <source>
        <dbReference type="SAM" id="SignalP"/>
    </source>
</evidence>
<sequence>MQLKFLFLSALPTLALAQGSPGSPDFYNTVADIFSGRNCDAATFVWADPIFGTGGTCQLLDRNNNTPDIYSYRITSQYPGCSVNLYVTDDCSGTAFPASVGECVSAPQGTPFVRAFVQCPFS</sequence>
<dbReference type="Proteomes" id="UP000800097">
    <property type="component" value="Unassembled WGS sequence"/>
</dbReference>
<feature type="chain" id="PRO_5025359208" evidence="1">
    <location>
        <begin position="18"/>
        <end position="122"/>
    </location>
</feature>
<evidence type="ECO:0000313" key="2">
    <source>
        <dbReference type="EMBL" id="KAF2278713.1"/>
    </source>
</evidence>